<keyword evidence="3" id="KW-1185">Reference proteome</keyword>
<dbReference type="KEGG" id="spl:Spea_1220"/>
<feature type="region of interest" description="Disordered" evidence="1">
    <location>
        <begin position="81"/>
        <end position="103"/>
    </location>
</feature>
<dbReference type="eggNOG" id="ENOG502ZJNK">
    <property type="taxonomic scope" value="Bacteria"/>
</dbReference>
<feature type="region of interest" description="Disordered" evidence="1">
    <location>
        <begin position="1"/>
        <end position="29"/>
    </location>
</feature>
<organism evidence="2 3">
    <name type="scientific">Shewanella pealeana (strain ATCC 700345 / ANG-SQ1)</name>
    <dbReference type="NCBI Taxonomy" id="398579"/>
    <lineage>
        <taxon>Bacteria</taxon>
        <taxon>Pseudomonadati</taxon>
        <taxon>Pseudomonadota</taxon>
        <taxon>Gammaproteobacteria</taxon>
        <taxon>Alteromonadales</taxon>
        <taxon>Shewanellaceae</taxon>
        <taxon>Shewanella</taxon>
    </lineage>
</organism>
<dbReference type="HOGENOM" id="CLU_130971_0_0_6"/>
<dbReference type="EMBL" id="CP000851">
    <property type="protein sequence ID" value="ABV86547.1"/>
    <property type="molecule type" value="Genomic_DNA"/>
</dbReference>
<name>A8H1W0_SHEPA</name>
<gene>
    <name evidence="2" type="ordered locus">Spea_1220</name>
</gene>
<evidence type="ECO:0000313" key="2">
    <source>
        <dbReference type="EMBL" id="ABV86547.1"/>
    </source>
</evidence>
<protein>
    <submittedName>
        <fullName evidence="2">Uncharacterized protein</fullName>
    </submittedName>
</protein>
<sequence>MMLVSNSPALNTPVLSPLVSNHSPQQVGNTAQANNLNQVQKSSSSSSPFNSQQTLQSNGAAVVQIDTVTLSAKSTALSEQALDANPPQTLPAQPKQPNQGEKVEGYVEYKKAKLQYQIYADMAGVATGNGNGLSPITAYYLSNNDDARAATVNAKSQQLQLASMQTYCRDKPKRS</sequence>
<dbReference type="RefSeq" id="WP_012154473.1">
    <property type="nucleotide sequence ID" value="NC_009901.1"/>
</dbReference>
<evidence type="ECO:0000313" key="3">
    <source>
        <dbReference type="Proteomes" id="UP000002608"/>
    </source>
</evidence>
<reference evidence="2 3" key="1">
    <citation type="submission" date="2007-10" db="EMBL/GenBank/DDBJ databases">
        <title>Complete sequence of Shewanella pealeana ATCC 700345.</title>
        <authorList>
            <consortium name="US DOE Joint Genome Institute"/>
            <person name="Copeland A."/>
            <person name="Lucas S."/>
            <person name="Lapidus A."/>
            <person name="Barry K."/>
            <person name="Glavina del Rio T."/>
            <person name="Dalin E."/>
            <person name="Tice H."/>
            <person name="Pitluck S."/>
            <person name="Chertkov O."/>
            <person name="Brettin T."/>
            <person name="Bruce D."/>
            <person name="Detter J.C."/>
            <person name="Han C."/>
            <person name="Schmutz J."/>
            <person name="Larimer F."/>
            <person name="Land M."/>
            <person name="Hauser L."/>
            <person name="Kyrpides N."/>
            <person name="Kim E."/>
            <person name="Zhao J.-S.Z."/>
            <person name="Manno D."/>
            <person name="Hawari J."/>
            <person name="Richardson P."/>
        </authorList>
    </citation>
    <scope>NUCLEOTIDE SEQUENCE [LARGE SCALE GENOMIC DNA]</scope>
    <source>
        <strain evidence="3">ATCC 700345 / ANG-SQ1</strain>
    </source>
</reference>
<feature type="compositionally biased region" description="Polar residues" evidence="1">
    <location>
        <begin position="86"/>
        <end position="99"/>
    </location>
</feature>
<dbReference type="Proteomes" id="UP000002608">
    <property type="component" value="Chromosome"/>
</dbReference>
<proteinExistence type="predicted"/>
<evidence type="ECO:0000256" key="1">
    <source>
        <dbReference type="SAM" id="MobiDB-lite"/>
    </source>
</evidence>
<dbReference type="AlphaFoldDB" id="A8H1W0"/>
<accession>A8H1W0</accession>
<dbReference type="STRING" id="398579.Spea_1220"/>